<organism evidence="1 2">
    <name type="scientific">Nepenthes gracilis</name>
    <name type="common">Slender pitcher plant</name>
    <dbReference type="NCBI Taxonomy" id="150966"/>
    <lineage>
        <taxon>Eukaryota</taxon>
        <taxon>Viridiplantae</taxon>
        <taxon>Streptophyta</taxon>
        <taxon>Embryophyta</taxon>
        <taxon>Tracheophyta</taxon>
        <taxon>Spermatophyta</taxon>
        <taxon>Magnoliopsida</taxon>
        <taxon>eudicotyledons</taxon>
        <taxon>Gunneridae</taxon>
        <taxon>Pentapetalae</taxon>
        <taxon>Caryophyllales</taxon>
        <taxon>Nepenthaceae</taxon>
        <taxon>Nepenthes</taxon>
    </lineage>
</organism>
<dbReference type="AlphaFoldDB" id="A0AAD3XZY6"/>
<accession>A0AAD3XZY6</accession>
<dbReference type="EMBL" id="BSYO01000024">
    <property type="protein sequence ID" value="GMH22081.1"/>
    <property type="molecule type" value="Genomic_DNA"/>
</dbReference>
<evidence type="ECO:0000313" key="1">
    <source>
        <dbReference type="EMBL" id="GMH22081.1"/>
    </source>
</evidence>
<sequence>MIASKPSHVKSHQQEKYIRSCAIAAKSLILPFMIAQHQARTAAKERLASSAPMITIIGGIELFFHITSASSTSDAALQQEEVAYKPFHPQQDQISLPS</sequence>
<keyword evidence="2" id="KW-1185">Reference proteome</keyword>
<protein>
    <submittedName>
        <fullName evidence="1">Uncharacterized protein</fullName>
    </submittedName>
</protein>
<name>A0AAD3XZY6_NEPGR</name>
<gene>
    <name evidence="1" type="ORF">Nepgr_023924</name>
</gene>
<proteinExistence type="predicted"/>
<comment type="caution">
    <text evidence="1">The sequence shown here is derived from an EMBL/GenBank/DDBJ whole genome shotgun (WGS) entry which is preliminary data.</text>
</comment>
<dbReference type="Proteomes" id="UP001279734">
    <property type="component" value="Unassembled WGS sequence"/>
</dbReference>
<reference evidence="1" key="1">
    <citation type="submission" date="2023-05" db="EMBL/GenBank/DDBJ databases">
        <title>Nepenthes gracilis genome sequencing.</title>
        <authorList>
            <person name="Fukushima K."/>
        </authorList>
    </citation>
    <scope>NUCLEOTIDE SEQUENCE</scope>
    <source>
        <strain evidence="1">SING2019-196</strain>
    </source>
</reference>
<evidence type="ECO:0000313" key="2">
    <source>
        <dbReference type="Proteomes" id="UP001279734"/>
    </source>
</evidence>